<dbReference type="InterPro" id="IPR000064">
    <property type="entry name" value="NLP_P60_dom"/>
</dbReference>
<evidence type="ECO:0000256" key="1">
    <source>
        <dbReference type="ARBA" id="ARBA00007074"/>
    </source>
</evidence>
<dbReference type="RefSeq" id="WP_081562142.1">
    <property type="nucleotide sequence ID" value="NZ_CP017603.1"/>
</dbReference>
<evidence type="ECO:0000256" key="3">
    <source>
        <dbReference type="ARBA" id="ARBA00022801"/>
    </source>
</evidence>
<dbReference type="PANTHER" id="PTHR47053:SF1">
    <property type="entry name" value="MUREIN DD-ENDOPEPTIDASE MEPH-RELATED"/>
    <property type="match status" value="1"/>
</dbReference>
<organism evidence="6 7">
    <name type="scientific">Clostridium formicaceticum</name>
    <dbReference type="NCBI Taxonomy" id="1497"/>
    <lineage>
        <taxon>Bacteria</taxon>
        <taxon>Bacillati</taxon>
        <taxon>Bacillota</taxon>
        <taxon>Clostridia</taxon>
        <taxon>Eubacteriales</taxon>
        <taxon>Clostridiaceae</taxon>
        <taxon>Clostridium</taxon>
    </lineage>
</organism>
<keyword evidence="2" id="KW-0645">Protease</keyword>
<dbReference type="Proteomes" id="UP000192478">
    <property type="component" value="Chromosome"/>
</dbReference>
<sequence>MTQFEKRNVIWLVLLILLMLIVPSYGYNNETEIQTVLLAESLIGKPFTQEGNSPEEGFNSTGFIQYIFREGENIVLPKLSSQLWKLGKTIERSEIQPGDVFFFTGSNNLIPAIYKGDNIIIVVTTGEGVAKRNIAEDSYWRDRYKGARRYTNIVDELHPAAVKALELVGSPYELGGNDPTGFNHSGFVQYVFSEANNLNFARTSKEQWRVGMEVDMVAIESGDVLFFQGSSVRLPGIYIDNGIFVIVTTNGVAIVDLETSEYWGPRLLGARRFTNSIIEESVVSNPIVEKAMDLLGTPYNPDGQLPTEGFNTTNFVRYVFKDTLGIQLSVFSDRIYEVGESISKEELQAGDLVFFQGSSLIPGIYRGNGIFIVQTTEGVAERDIESEYWSNIYVGAKRLTEADIYYSQPENYREHENAAIREAMKYIGTPYLLGGETMDGFDCSYLIQTVFRDAKNIYLPRITYKQCEVGETIDFENKRSGDVIYFSEKWQEGISHAAIYLGNNYIIHASGDEGMVTISYLGEYWMDRYAVVKRFDSLSLRLDSRIVEEAYKTLGMPYLAGGNTIEGFNHSGFLQYVMKAGLDIDLPRYSFQQWALGKEIEREDLSIGDVLFFEGSDKVLLPGLYIGNEQFVIVTESEGVAIRDLNISDSYWSPRYVGARRYEKIQNNHSAVIKAKEYIDVSFEGYTTAQFVQKVFDEAPNIDLQLPATAYEQWNLGQAILPDAREEGDLIFFRSNLSEDTPTMTGIYVGEGSFIILTSTGVKERNLKYHQYWSEGYLGARRLF</sequence>
<feature type="domain" description="NlpC/P60" evidence="5">
    <location>
        <begin position="281"/>
        <end position="400"/>
    </location>
</feature>
<gene>
    <name evidence="6" type="primary">pgdS</name>
    <name evidence="6" type="ORF">CLFO_31370</name>
</gene>
<dbReference type="Gene3D" id="3.90.1720.10">
    <property type="entry name" value="endopeptidase domain like (from Nostoc punctiforme)"/>
    <property type="match status" value="6"/>
</dbReference>
<reference evidence="6 7" key="1">
    <citation type="submission" date="2017-03" db="EMBL/GenBank/DDBJ databases">
        <title>Complete sequence of Clostridium formicaceticum DSM 92.</title>
        <authorList>
            <person name="Poehlein A."/>
            <person name="Karl M."/>
            <person name="Bengelsdorf F.R."/>
            <person name="Duerre P."/>
            <person name="Daniel R."/>
        </authorList>
    </citation>
    <scope>NUCLEOTIDE SEQUENCE [LARGE SCALE GENOMIC DNA]</scope>
    <source>
        <strain evidence="6 7">DSM 92</strain>
    </source>
</reference>
<dbReference type="InterPro" id="IPR038765">
    <property type="entry name" value="Papain-like_cys_pep_sf"/>
</dbReference>
<evidence type="ECO:0000313" key="6">
    <source>
        <dbReference type="EMBL" id="ARE88731.1"/>
    </source>
</evidence>
<dbReference type="InterPro" id="IPR051202">
    <property type="entry name" value="Peptidase_C40"/>
</dbReference>
<feature type="domain" description="NlpC/P60" evidence="5">
    <location>
        <begin position="29"/>
        <end position="151"/>
    </location>
</feature>
<feature type="domain" description="NlpC/P60" evidence="5">
    <location>
        <begin position="413"/>
        <end position="536"/>
    </location>
</feature>
<evidence type="ECO:0000256" key="2">
    <source>
        <dbReference type="ARBA" id="ARBA00022670"/>
    </source>
</evidence>
<comment type="similarity">
    <text evidence="1">Belongs to the peptidase C40 family.</text>
</comment>
<evidence type="ECO:0000259" key="5">
    <source>
        <dbReference type="PROSITE" id="PS51935"/>
    </source>
</evidence>
<feature type="domain" description="NlpC/P60" evidence="5">
    <location>
        <begin position="540"/>
        <end position="663"/>
    </location>
</feature>
<dbReference type="GO" id="GO:0008234">
    <property type="term" value="F:cysteine-type peptidase activity"/>
    <property type="evidence" value="ECO:0007669"/>
    <property type="project" value="UniProtKB-KW"/>
</dbReference>
<dbReference type="EMBL" id="CP020559">
    <property type="protein sequence ID" value="ARE88731.1"/>
    <property type="molecule type" value="Genomic_DNA"/>
</dbReference>
<dbReference type="GO" id="GO:0006508">
    <property type="term" value="P:proteolysis"/>
    <property type="evidence" value="ECO:0007669"/>
    <property type="project" value="UniProtKB-KW"/>
</dbReference>
<feature type="domain" description="NlpC/P60" evidence="5">
    <location>
        <begin position="154"/>
        <end position="274"/>
    </location>
</feature>
<dbReference type="PROSITE" id="PS51935">
    <property type="entry name" value="NLPC_P60"/>
    <property type="match status" value="6"/>
</dbReference>
<dbReference type="EC" id="3.4.19.-" evidence="6"/>
<accession>A0AAC9RK91</accession>
<protein>
    <submittedName>
        <fullName evidence="6">Gamma-DL-glutamyl hydrolase</fullName>
        <ecNumber evidence="6">3.4.19.-</ecNumber>
    </submittedName>
</protein>
<dbReference type="PANTHER" id="PTHR47053">
    <property type="entry name" value="MUREIN DD-ENDOPEPTIDASE MEPH-RELATED"/>
    <property type="match status" value="1"/>
</dbReference>
<feature type="domain" description="NlpC/P60" evidence="5">
    <location>
        <begin position="658"/>
        <end position="784"/>
    </location>
</feature>
<dbReference type="AlphaFoldDB" id="A0AAC9RK91"/>
<keyword evidence="3 6" id="KW-0378">Hydrolase</keyword>
<dbReference type="SUPFAM" id="SSF54001">
    <property type="entry name" value="Cysteine proteinases"/>
    <property type="match status" value="6"/>
</dbReference>
<dbReference type="Pfam" id="PF00877">
    <property type="entry name" value="NLPC_P60"/>
    <property type="match status" value="6"/>
</dbReference>
<proteinExistence type="inferred from homology"/>
<keyword evidence="4" id="KW-0788">Thiol protease</keyword>
<evidence type="ECO:0000313" key="7">
    <source>
        <dbReference type="Proteomes" id="UP000192478"/>
    </source>
</evidence>
<name>A0AAC9RK91_9CLOT</name>
<evidence type="ECO:0000256" key="4">
    <source>
        <dbReference type="ARBA" id="ARBA00022807"/>
    </source>
</evidence>